<accession>A0A0P8WCP3</accession>
<dbReference type="EMBL" id="LKET01000021">
    <property type="protein sequence ID" value="KPU45626.1"/>
    <property type="molecule type" value="Genomic_DNA"/>
</dbReference>
<evidence type="ECO:0000313" key="1">
    <source>
        <dbReference type="EMBL" id="KPU45626.1"/>
    </source>
</evidence>
<dbReference type="OrthoDB" id="2085815at2"/>
<reference evidence="1 2" key="1">
    <citation type="submission" date="2015-09" db="EMBL/GenBank/DDBJ databases">
        <title>Genome sequence of Oxobacter pfennigii DSM 3222.</title>
        <authorList>
            <person name="Poehlein A."/>
            <person name="Bengelsdorf F.R."/>
            <person name="Schiel-Bengelsdorf B."/>
            <person name="Duerre P."/>
            <person name="Daniel R."/>
        </authorList>
    </citation>
    <scope>NUCLEOTIDE SEQUENCE [LARGE SCALE GENOMIC DNA]</scope>
    <source>
        <strain evidence="1 2">DSM 3222</strain>
    </source>
</reference>
<comment type="caution">
    <text evidence="1">The sequence shown here is derived from an EMBL/GenBank/DDBJ whole genome shotgun (WGS) entry which is preliminary data.</text>
</comment>
<sequence length="456" mass="51390">MRKSLIVTILLLVLAAGSLYYAHDLVDERKDKATIEETVLYGDKSVADGITADIRTHCDYRLFWDTRYTVGENPEISTDFTFSQTKIYTSRTISYHGIYFDSTFGDYGLSTTGSIDMADQSALAKDVASRTEPGEERTERVYIKDYFDFYPIIVNFDTPFIGFAVNEETLAIFADYFRIPVHPEHRVEISIEKDSAGKIFSIGTSTIKDGSVDLKAEGVVTDDSCFFTLSFRTEDGKLLDTSHIPGGYGIYYFPLHNEDGNDGILTADELQMVFRIDSERAEVVSLQTNAQKNRLLLVTIENGAYMLTVIDAETMKQLQKLEILKAVEGSVFRNLYIYDDFIVPAVNDGRFALLAPDGSGNYEVRFTAQFNEYEELGYIFSNEVSMDYNGEELAVSAFQDGWNASRKNNSFYLAIYDRTGLTYVGNYEHSLDKSFADNVPACIPVNKDPLIVTWSD</sequence>
<gene>
    <name evidence="1" type="ORF">OXPF_08590</name>
</gene>
<dbReference type="STRING" id="36849.OXPF_08590"/>
<evidence type="ECO:0000313" key="2">
    <source>
        <dbReference type="Proteomes" id="UP000050326"/>
    </source>
</evidence>
<dbReference type="Proteomes" id="UP000050326">
    <property type="component" value="Unassembled WGS sequence"/>
</dbReference>
<proteinExistence type="predicted"/>
<organism evidence="1 2">
    <name type="scientific">Oxobacter pfennigii</name>
    <dbReference type="NCBI Taxonomy" id="36849"/>
    <lineage>
        <taxon>Bacteria</taxon>
        <taxon>Bacillati</taxon>
        <taxon>Bacillota</taxon>
        <taxon>Clostridia</taxon>
        <taxon>Eubacteriales</taxon>
        <taxon>Clostridiaceae</taxon>
        <taxon>Oxobacter</taxon>
    </lineage>
</organism>
<dbReference type="AlphaFoldDB" id="A0A0P8WCP3"/>
<protein>
    <submittedName>
        <fullName evidence="1">Uncharacterized protein</fullName>
    </submittedName>
</protein>
<dbReference type="RefSeq" id="WP_054873963.1">
    <property type="nucleotide sequence ID" value="NZ_LKET01000021.1"/>
</dbReference>
<keyword evidence="2" id="KW-1185">Reference proteome</keyword>
<name>A0A0P8WCP3_9CLOT</name>